<comment type="caution">
    <text evidence="2">The sequence shown here is derived from an EMBL/GenBank/DDBJ whole genome shotgun (WGS) entry which is preliminary data.</text>
</comment>
<dbReference type="AlphaFoldDB" id="A0A9Q1G131"/>
<feature type="region of interest" description="Disordered" evidence="1">
    <location>
        <begin position="108"/>
        <end position="131"/>
    </location>
</feature>
<reference evidence="2" key="1">
    <citation type="journal article" date="2023" name="Science">
        <title>Genome structures resolve the early diversification of teleost fishes.</title>
        <authorList>
            <person name="Parey E."/>
            <person name="Louis A."/>
            <person name="Montfort J."/>
            <person name="Bouchez O."/>
            <person name="Roques C."/>
            <person name="Iampietro C."/>
            <person name="Lluch J."/>
            <person name="Castinel A."/>
            <person name="Donnadieu C."/>
            <person name="Desvignes T."/>
            <person name="Floi Bucao C."/>
            <person name="Jouanno E."/>
            <person name="Wen M."/>
            <person name="Mejri S."/>
            <person name="Dirks R."/>
            <person name="Jansen H."/>
            <person name="Henkel C."/>
            <person name="Chen W.J."/>
            <person name="Zahm M."/>
            <person name="Cabau C."/>
            <person name="Klopp C."/>
            <person name="Thompson A.W."/>
            <person name="Robinson-Rechavi M."/>
            <person name="Braasch I."/>
            <person name="Lecointre G."/>
            <person name="Bobe J."/>
            <person name="Postlethwait J.H."/>
            <person name="Berthelot C."/>
            <person name="Roest Crollius H."/>
            <person name="Guiguen Y."/>
        </authorList>
    </citation>
    <scope>NUCLEOTIDE SEQUENCE</scope>
    <source>
        <strain evidence="2">WJC10195</strain>
    </source>
</reference>
<organism evidence="2 3">
    <name type="scientific">Synaphobranchus kaupii</name>
    <name type="common">Kaup's arrowtooth eel</name>
    <dbReference type="NCBI Taxonomy" id="118154"/>
    <lineage>
        <taxon>Eukaryota</taxon>
        <taxon>Metazoa</taxon>
        <taxon>Chordata</taxon>
        <taxon>Craniata</taxon>
        <taxon>Vertebrata</taxon>
        <taxon>Euteleostomi</taxon>
        <taxon>Actinopterygii</taxon>
        <taxon>Neopterygii</taxon>
        <taxon>Teleostei</taxon>
        <taxon>Anguilliformes</taxon>
        <taxon>Synaphobranchidae</taxon>
        <taxon>Synaphobranchus</taxon>
    </lineage>
</organism>
<keyword evidence="3" id="KW-1185">Reference proteome</keyword>
<evidence type="ECO:0000313" key="2">
    <source>
        <dbReference type="EMBL" id="KAJ8371062.1"/>
    </source>
</evidence>
<proteinExistence type="predicted"/>
<protein>
    <submittedName>
        <fullName evidence="2">Uncharacterized protein</fullName>
    </submittedName>
</protein>
<feature type="compositionally biased region" description="Polar residues" evidence="1">
    <location>
        <begin position="122"/>
        <end position="131"/>
    </location>
</feature>
<dbReference type="Proteomes" id="UP001152622">
    <property type="component" value="Chromosome 3"/>
</dbReference>
<evidence type="ECO:0000313" key="3">
    <source>
        <dbReference type="Proteomes" id="UP001152622"/>
    </source>
</evidence>
<accession>A0A9Q1G131</accession>
<name>A0A9Q1G131_SYNKA</name>
<sequence length="131" mass="13416">MGLGVGVRLLRPPVLKTLPSDPERGPPSRPVMCSGAAESRRSCLLAIVAEGSPGGRGLCHSCHSNPSPLPIAHLRSAAPRESAAAVFPFQPPEVKTQAAAIVAHPNKQVAAGSASDEAVGGINTTPQRSEM</sequence>
<evidence type="ECO:0000256" key="1">
    <source>
        <dbReference type="SAM" id="MobiDB-lite"/>
    </source>
</evidence>
<dbReference type="EMBL" id="JAINUF010000003">
    <property type="protein sequence ID" value="KAJ8371062.1"/>
    <property type="molecule type" value="Genomic_DNA"/>
</dbReference>
<gene>
    <name evidence="2" type="ORF">SKAU_G00110900</name>
</gene>